<keyword evidence="6" id="KW-1185">Reference proteome</keyword>
<dbReference type="InterPro" id="IPR019734">
    <property type="entry name" value="TPR_rpt"/>
</dbReference>
<evidence type="ECO:0000256" key="1">
    <source>
        <dbReference type="ARBA" id="ARBA00022737"/>
    </source>
</evidence>
<feature type="repeat" description="TPR" evidence="3">
    <location>
        <begin position="78"/>
        <end position="111"/>
    </location>
</feature>
<accession>A0A9N9D7S6</accession>
<dbReference type="PANTHER" id="PTHR11242:SF18">
    <property type="entry name" value="PEPTIDYLPROLYL ISOMERASE"/>
    <property type="match status" value="1"/>
</dbReference>
<name>A0A9N9D7S6_9GLOM</name>
<evidence type="ECO:0000313" key="5">
    <source>
        <dbReference type="EMBL" id="CAG8631034.1"/>
    </source>
</evidence>
<keyword evidence="2 3" id="KW-0802">TPR repeat</keyword>
<dbReference type="AlphaFoldDB" id="A0A9N9D7S6"/>
<dbReference type="OrthoDB" id="433738at2759"/>
<dbReference type="InterPro" id="IPR011990">
    <property type="entry name" value="TPR-like_helical_dom_sf"/>
</dbReference>
<dbReference type="Gene3D" id="1.25.40.10">
    <property type="entry name" value="Tetratricopeptide repeat domain"/>
    <property type="match status" value="1"/>
</dbReference>
<sequence>MSESINNEEKLASAKVEKDKGNDFFKNGNVTEALRHYHQALFYLNGLQNNKSFAIFRKEQEEEPKNDPIQEEIMKTTSVIYSNMAACLIKKEKWSKAIEYADKALKNDSENTKALYRRAQALIKDGNTTKARQDLEKLTAKNPDDAAVKREWQNLKEKEKEQDKKQRKELAGMFDRMRKQEEKEEAKKKSGDNEEQKTSTKEEPRASEEPKIYEIKEDEPKITEIVDE</sequence>
<feature type="region of interest" description="Disordered" evidence="4">
    <location>
        <begin position="156"/>
        <end position="228"/>
    </location>
</feature>
<dbReference type="Proteomes" id="UP000789342">
    <property type="component" value="Unassembled WGS sequence"/>
</dbReference>
<organism evidence="5 6">
    <name type="scientific">Acaulospora morrowiae</name>
    <dbReference type="NCBI Taxonomy" id="94023"/>
    <lineage>
        <taxon>Eukaryota</taxon>
        <taxon>Fungi</taxon>
        <taxon>Fungi incertae sedis</taxon>
        <taxon>Mucoromycota</taxon>
        <taxon>Glomeromycotina</taxon>
        <taxon>Glomeromycetes</taxon>
        <taxon>Diversisporales</taxon>
        <taxon>Acaulosporaceae</taxon>
        <taxon>Acaulospora</taxon>
    </lineage>
</organism>
<keyword evidence="1" id="KW-0677">Repeat</keyword>
<gene>
    <name evidence="5" type="ORF">AMORRO_LOCUS9088</name>
</gene>
<dbReference type="InterPro" id="IPR039663">
    <property type="entry name" value="AIP/AIPL1/TTC9"/>
</dbReference>
<dbReference type="SUPFAM" id="SSF48452">
    <property type="entry name" value="TPR-like"/>
    <property type="match status" value="1"/>
</dbReference>
<comment type="caution">
    <text evidence="5">The sequence shown here is derived from an EMBL/GenBank/DDBJ whole genome shotgun (WGS) entry which is preliminary data.</text>
</comment>
<evidence type="ECO:0000256" key="3">
    <source>
        <dbReference type="PROSITE-ProRule" id="PRU00339"/>
    </source>
</evidence>
<evidence type="ECO:0000313" key="6">
    <source>
        <dbReference type="Proteomes" id="UP000789342"/>
    </source>
</evidence>
<evidence type="ECO:0000256" key="4">
    <source>
        <dbReference type="SAM" id="MobiDB-lite"/>
    </source>
</evidence>
<dbReference type="EMBL" id="CAJVPV010008470">
    <property type="protein sequence ID" value="CAG8631034.1"/>
    <property type="molecule type" value="Genomic_DNA"/>
</dbReference>
<evidence type="ECO:0000256" key="2">
    <source>
        <dbReference type="ARBA" id="ARBA00022803"/>
    </source>
</evidence>
<dbReference type="PANTHER" id="PTHR11242">
    <property type="entry name" value="ARYL HYDROCARBON RECEPTOR INTERACTING PROTEIN RELATED"/>
    <property type="match status" value="1"/>
</dbReference>
<dbReference type="PROSITE" id="PS50005">
    <property type="entry name" value="TPR"/>
    <property type="match status" value="1"/>
</dbReference>
<dbReference type="Pfam" id="PF14559">
    <property type="entry name" value="TPR_19"/>
    <property type="match status" value="1"/>
</dbReference>
<proteinExistence type="predicted"/>
<dbReference type="SMART" id="SM00028">
    <property type="entry name" value="TPR"/>
    <property type="match status" value="3"/>
</dbReference>
<protein>
    <submittedName>
        <fullName evidence="5">17604_t:CDS:1</fullName>
    </submittedName>
</protein>
<reference evidence="5" key="1">
    <citation type="submission" date="2021-06" db="EMBL/GenBank/DDBJ databases">
        <authorList>
            <person name="Kallberg Y."/>
            <person name="Tangrot J."/>
            <person name="Rosling A."/>
        </authorList>
    </citation>
    <scope>NUCLEOTIDE SEQUENCE</scope>
    <source>
        <strain evidence="5">CL551</strain>
    </source>
</reference>